<protein>
    <recommendedName>
        <fullName evidence="1">SNF2 N-terminal domain-containing protein</fullName>
    </recommendedName>
</protein>
<feature type="domain" description="SNF2 N-terminal" evidence="1">
    <location>
        <begin position="2"/>
        <end position="91"/>
    </location>
</feature>
<dbReference type="EMBL" id="JARBHB010000003">
    <property type="protein sequence ID" value="KAJ8889121.1"/>
    <property type="molecule type" value="Genomic_DNA"/>
</dbReference>
<proteinExistence type="predicted"/>
<evidence type="ECO:0000259" key="1">
    <source>
        <dbReference type="Pfam" id="PF00176"/>
    </source>
</evidence>
<evidence type="ECO:0000313" key="2">
    <source>
        <dbReference type="EMBL" id="KAJ8889121.1"/>
    </source>
</evidence>
<gene>
    <name evidence="2" type="ORF">PR048_008615</name>
</gene>
<dbReference type="Gene3D" id="3.40.50.300">
    <property type="entry name" value="P-loop containing nucleotide triphosphate hydrolases"/>
    <property type="match status" value="1"/>
</dbReference>
<dbReference type="InterPro" id="IPR000330">
    <property type="entry name" value="SNF2_N"/>
</dbReference>
<sequence>MESLHRQVLPFLLRRIKEDVLKDLPSKITQDYYCELSPLQEQLYEDFSRSQAHQSLQESLSYATSPATMQGHTHIFQALRYLQNVCNHPKLVLSPQHPEYEHVIMQLKNQNSGLSDIQHAAKLPALK</sequence>
<dbReference type="Pfam" id="PF00176">
    <property type="entry name" value="SNF2-rel_dom"/>
    <property type="match status" value="1"/>
</dbReference>
<accession>A0ABQ9HXL9</accession>
<organism evidence="2 3">
    <name type="scientific">Dryococelus australis</name>
    <dbReference type="NCBI Taxonomy" id="614101"/>
    <lineage>
        <taxon>Eukaryota</taxon>
        <taxon>Metazoa</taxon>
        <taxon>Ecdysozoa</taxon>
        <taxon>Arthropoda</taxon>
        <taxon>Hexapoda</taxon>
        <taxon>Insecta</taxon>
        <taxon>Pterygota</taxon>
        <taxon>Neoptera</taxon>
        <taxon>Polyneoptera</taxon>
        <taxon>Phasmatodea</taxon>
        <taxon>Verophasmatodea</taxon>
        <taxon>Anareolatae</taxon>
        <taxon>Phasmatidae</taxon>
        <taxon>Eurycanthinae</taxon>
        <taxon>Dryococelus</taxon>
    </lineage>
</organism>
<dbReference type="PANTHER" id="PTHR36498:SF1">
    <property type="entry name" value="TATA-BINDING PROTEIN-ASSOCIATED FACTOR 172"/>
    <property type="match status" value="1"/>
</dbReference>
<dbReference type="SUPFAM" id="SSF52540">
    <property type="entry name" value="P-loop containing nucleoside triphosphate hydrolases"/>
    <property type="match status" value="1"/>
</dbReference>
<dbReference type="InterPro" id="IPR044972">
    <property type="entry name" value="Mot1"/>
</dbReference>
<reference evidence="2 3" key="1">
    <citation type="submission" date="2023-02" db="EMBL/GenBank/DDBJ databases">
        <title>LHISI_Scaffold_Assembly.</title>
        <authorList>
            <person name="Stuart O.P."/>
            <person name="Cleave R."/>
            <person name="Magrath M.J.L."/>
            <person name="Mikheyev A.S."/>
        </authorList>
    </citation>
    <scope>NUCLEOTIDE SEQUENCE [LARGE SCALE GENOMIC DNA]</scope>
    <source>
        <strain evidence="2">Daus_M_001</strain>
        <tissue evidence="2">Leg muscle</tissue>
    </source>
</reference>
<dbReference type="Gene3D" id="3.40.50.10810">
    <property type="entry name" value="Tandem AAA-ATPase domain"/>
    <property type="match status" value="1"/>
</dbReference>
<name>A0ABQ9HXL9_9NEOP</name>
<dbReference type="PANTHER" id="PTHR36498">
    <property type="entry name" value="TATA-BINDING PROTEIN-ASSOCIATED FACTOR 172"/>
    <property type="match status" value="1"/>
</dbReference>
<evidence type="ECO:0000313" key="3">
    <source>
        <dbReference type="Proteomes" id="UP001159363"/>
    </source>
</evidence>
<dbReference type="InterPro" id="IPR038718">
    <property type="entry name" value="SNF2-like_sf"/>
</dbReference>
<keyword evidence="3" id="KW-1185">Reference proteome</keyword>
<comment type="caution">
    <text evidence="2">The sequence shown here is derived from an EMBL/GenBank/DDBJ whole genome shotgun (WGS) entry which is preliminary data.</text>
</comment>
<dbReference type="Proteomes" id="UP001159363">
    <property type="component" value="Chromosome 3"/>
</dbReference>
<dbReference type="InterPro" id="IPR027417">
    <property type="entry name" value="P-loop_NTPase"/>
</dbReference>